<dbReference type="Pfam" id="PF12762">
    <property type="entry name" value="DDE_Tnp_IS1595"/>
    <property type="match status" value="1"/>
</dbReference>
<dbReference type="InterPro" id="IPR024445">
    <property type="entry name" value="Tnp_ISXO2-like"/>
</dbReference>
<dbReference type="SMART" id="SM01126">
    <property type="entry name" value="DDE_Tnp_IS1595"/>
    <property type="match status" value="1"/>
</dbReference>
<dbReference type="AlphaFoldDB" id="T1BZH6"/>
<sequence>MVPGASIITDDWRGYSKLGERGFIHTAVAERGDMQVAETFLPIVHLVFSNLKTWLRGTHHGVSPQHLQAYLNEFTFRFNRCFYPFNSFRSLLGIAGDVTAPTYDELYAAKSRPTTSGGCV</sequence>
<evidence type="ECO:0000313" key="2">
    <source>
        <dbReference type="EMBL" id="EQD75107.1"/>
    </source>
</evidence>
<dbReference type="EMBL" id="AUZX01003008">
    <property type="protein sequence ID" value="EQD75107.1"/>
    <property type="molecule type" value="Genomic_DNA"/>
</dbReference>
<gene>
    <name evidence="2" type="ORF">B1A_04134</name>
</gene>
<name>T1BZH6_9ZZZZ</name>
<feature type="domain" description="ISXO2-like transposase" evidence="1">
    <location>
        <begin position="1"/>
        <end position="79"/>
    </location>
</feature>
<accession>T1BZH6</accession>
<organism evidence="2">
    <name type="scientific">mine drainage metagenome</name>
    <dbReference type="NCBI Taxonomy" id="410659"/>
    <lineage>
        <taxon>unclassified sequences</taxon>
        <taxon>metagenomes</taxon>
        <taxon>ecological metagenomes</taxon>
    </lineage>
</organism>
<protein>
    <submittedName>
        <fullName evidence="2">Transposase</fullName>
    </submittedName>
</protein>
<reference evidence="2" key="1">
    <citation type="submission" date="2013-08" db="EMBL/GenBank/DDBJ databases">
        <authorList>
            <person name="Mendez C."/>
            <person name="Richter M."/>
            <person name="Ferrer M."/>
            <person name="Sanchez J."/>
        </authorList>
    </citation>
    <scope>NUCLEOTIDE SEQUENCE</scope>
</reference>
<comment type="caution">
    <text evidence="2">The sequence shown here is derived from an EMBL/GenBank/DDBJ whole genome shotgun (WGS) entry which is preliminary data.</text>
</comment>
<dbReference type="NCBIfam" id="NF033547">
    <property type="entry name" value="transpos_IS1595"/>
    <property type="match status" value="1"/>
</dbReference>
<evidence type="ECO:0000259" key="1">
    <source>
        <dbReference type="SMART" id="SM01126"/>
    </source>
</evidence>
<reference evidence="2" key="2">
    <citation type="journal article" date="2014" name="ISME J.">
        <title>Microbial stratification in low pH oxic and suboxic macroscopic growths along an acid mine drainage.</title>
        <authorList>
            <person name="Mendez-Garcia C."/>
            <person name="Mesa V."/>
            <person name="Sprenger R.R."/>
            <person name="Richter M."/>
            <person name="Diez M.S."/>
            <person name="Solano J."/>
            <person name="Bargiela R."/>
            <person name="Golyshina O.V."/>
            <person name="Manteca A."/>
            <person name="Ramos J.L."/>
            <person name="Gallego J.R."/>
            <person name="Llorente I."/>
            <person name="Martins Dos Santos V.A."/>
            <person name="Jensen O.N."/>
            <person name="Pelaez A.I."/>
            <person name="Sanchez J."/>
            <person name="Ferrer M."/>
        </authorList>
    </citation>
    <scope>NUCLEOTIDE SEQUENCE</scope>
</reference>
<proteinExistence type="predicted"/>